<evidence type="ECO:0000313" key="2">
    <source>
        <dbReference type="EMBL" id="KMQ84280.1"/>
    </source>
</evidence>
<dbReference type="AlphaFoldDB" id="A0A0J7MUW2"/>
<protein>
    <submittedName>
        <fullName evidence="2">Uncharacterized protein</fullName>
    </submittedName>
</protein>
<dbReference type="Proteomes" id="UP000036403">
    <property type="component" value="Unassembled WGS sequence"/>
</dbReference>
<evidence type="ECO:0000256" key="1">
    <source>
        <dbReference type="SAM" id="MobiDB-lite"/>
    </source>
</evidence>
<name>A0A0J7MUW2_LASNI</name>
<keyword evidence="3" id="KW-1185">Reference proteome</keyword>
<gene>
    <name evidence="2" type="ORF">RF55_18053</name>
</gene>
<dbReference type="PaxDb" id="67767-A0A0J7MUW2"/>
<dbReference type="EMBL" id="LBMM01016879">
    <property type="protein sequence ID" value="KMQ84280.1"/>
    <property type="molecule type" value="Genomic_DNA"/>
</dbReference>
<feature type="compositionally biased region" description="Basic and acidic residues" evidence="1">
    <location>
        <begin position="118"/>
        <end position="128"/>
    </location>
</feature>
<evidence type="ECO:0000313" key="3">
    <source>
        <dbReference type="Proteomes" id="UP000036403"/>
    </source>
</evidence>
<feature type="compositionally biased region" description="Acidic residues" evidence="1">
    <location>
        <begin position="106"/>
        <end position="117"/>
    </location>
</feature>
<accession>A0A0J7MUW2</accession>
<comment type="caution">
    <text evidence="2">The sequence shown here is derived from an EMBL/GenBank/DDBJ whole genome shotgun (WGS) entry which is preliminary data.</text>
</comment>
<feature type="region of interest" description="Disordered" evidence="1">
    <location>
        <begin position="99"/>
        <end position="134"/>
    </location>
</feature>
<organism evidence="2 3">
    <name type="scientific">Lasius niger</name>
    <name type="common">Black garden ant</name>
    <dbReference type="NCBI Taxonomy" id="67767"/>
    <lineage>
        <taxon>Eukaryota</taxon>
        <taxon>Metazoa</taxon>
        <taxon>Ecdysozoa</taxon>
        <taxon>Arthropoda</taxon>
        <taxon>Hexapoda</taxon>
        <taxon>Insecta</taxon>
        <taxon>Pterygota</taxon>
        <taxon>Neoptera</taxon>
        <taxon>Endopterygota</taxon>
        <taxon>Hymenoptera</taxon>
        <taxon>Apocrita</taxon>
        <taxon>Aculeata</taxon>
        <taxon>Formicoidea</taxon>
        <taxon>Formicidae</taxon>
        <taxon>Formicinae</taxon>
        <taxon>Lasius</taxon>
        <taxon>Lasius</taxon>
    </lineage>
</organism>
<reference evidence="2 3" key="1">
    <citation type="submission" date="2015-04" db="EMBL/GenBank/DDBJ databases">
        <title>Lasius niger genome sequencing.</title>
        <authorList>
            <person name="Konorov E.A."/>
            <person name="Nikitin M.A."/>
            <person name="Kirill M.V."/>
            <person name="Chang P."/>
        </authorList>
    </citation>
    <scope>NUCLEOTIDE SEQUENCE [LARGE SCALE GENOMIC DNA]</scope>
    <source>
        <tissue evidence="2">Whole</tissue>
    </source>
</reference>
<proteinExistence type="predicted"/>
<sequence>MSDDRNKLKMKTRELTRLRVKKLRDNQRTEIASNLTPSTSYEQFAADRHVTESDHTDGGEEFNRLCESEKNVSEEAGTDLGIQELVMNESISDELSESNASISEIINEELSENNELDNNDKTDDRVDNENDNEEFDTVEAIRQWALFDTSCPT</sequence>